<name>A0A9P6SXS6_9FUNG</name>
<feature type="non-terminal residue" evidence="2">
    <location>
        <position position="1"/>
    </location>
</feature>
<evidence type="ECO:0000256" key="1">
    <source>
        <dbReference type="SAM" id="MobiDB-lite"/>
    </source>
</evidence>
<protein>
    <submittedName>
        <fullName evidence="2">Uncharacterized protein</fullName>
    </submittedName>
</protein>
<dbReference type="Proteomes" id="UP000703661">
    <property type="component" value="Unassembled WGS sequence"/>
</dbReference>
<sequence length="63" mass="7207">MAQLKTLIAELRPELESEESNEVAKPPQRASVSDGDDIHYEDIDIEDDLEFELDVDWMAAMLE</sequence>
<proteinExistence type="predicted"/>
<gene>
    <name evidence="2" type="ORF">BGZ80_001618</name>
</gene>
<organism evidence="2 3">
    <name type="scientific">Entomortierella chlamydospora</name>
    <dbReference type="NCBI Taxonomy" id="101097"/>
    <lineage>
        <taxon>Eukaryota</taxon>
        <taxon>Fungi</taxon>
        <taxon>Fungi incertae sedis</taxon>
        <taxon>Mucoromycota</taxon>
        <taxon>Mortierellomycotina</taxon>
        <taxon>Mortierellomycetes</taxon>
        <taxon>Mortierellales</taxon>
        <taxon>Mortierellaceae</taxon>
        <taxon>Entomortierella</taxon>
    </lineage>
</organism>
<evidence type="ECO:0000313" key="2">
    <source>
        <dbReference type="EMBL" id="KAG0010286.1"/>
    </source>
</evidence>
<evidence type="ECO:0000313" key="3">
    <source>
        <dbReference type="Proteomes" id="UP000703661"/>
    </source>
</evidence>
<dbReference type="EMBL" id="JAAAID010001373">
    <property type="protein sequence ID" value="KAG0010286.1"/>
    <property type="molecule type" value="Genomic_DNA"/>
</dbReference>
<comment type="caution">
    <text evidence="2">The sequence shown here is derived from an EMBL/GenBank/DDBJ whole genome shotgun (WGS) entry which is preliminary data.</text>
</comment>
<dbReference type="AlphaFoldDB" id="A0A9P6SXS6"/>
<feature type="region of interest" description="Disordered" evidence="1">
    <location>
        <begin position="10"/>
        <end position="37"/>
    </location>
</feature>
<keyword evidence="3" id="KW-1185">Reference proteome</keyword>
<reference evidence="2" key="1">
    <citation type="journal article" date="2020" name="Fungal Divers.">
        <title>Resolving the Mortierellaceae phylogeny through synthesis of multi-gene phylogenetics and phylogenomics.</title>
        <authorList>
            <person name="Vandepol N."/>
            <person name="Liber J."/>
            <person name="Desiro A."/>
            <person name="Na H."/>
            <person name="Kennedy M."/>
            <person name="Barry K."/>
            <person name="Grigoriev I.V."/>
            <person name="Miller A.N."/>
            <person name="O'Donnell K."/>
            <person name="Stajich J.E."/>
            <person name="Bonito G."/>
        </authorList>
    </citation>
    <scope>NUCLEOTIDE SEQUENCE</scope>
    <source>
        <strain evidence="2">NRRL 2769</strain>
    </source>
</reference>
<accession>A0A9P6SXS6</accession>